<dbReference type="Gene3D" id="2.60.120.330">
    <property type="entry name" value="B-lactam Antibiotic, Isopenicillin N Synthase, Chain"/>
    <property type="match status" value="1"/>
</dbReference>
<dbReference type="Proteomes" id="UP000242287">
    <property type="component" value="Unassembled WGS sequence"/>
</dbReference>
<evidence type="ECO:0000256" key="4">
    <source>
        <dbReference type="ARBA" id="ARBA00023004"/>
    </source>
</evidence>
<dbReference type="InterPro" id="IPR044861">
    <property type="entry name" value="IPNS-like_FE2OG_OXY"/>
</dbReference>
<feature type="domain" description="Fe2OG dioxygenase" evidence="6">
    <location>
        <begin position="211"/>
        <end position="314"/>
    </location>
</feature>
<dbReference type="PANTHER" id="PTHR10209">
    <property type="entry name" value="OXIDOREDUCTASE, 2OG-FE II OXYGENASE FAMILY PROTEIN"/>
    <property type="match status" value="1"/>
</dbReference>
<reference evidence="7 8" key="1">
    <citation type="submission" date="2014-02" db="EMBL/GenBank/DDBJ databases">
        <title>Transposable element dynamics among asymbiotic and ectomycorrhizal Amanita fungi.</title>
        <authorList>
            <consortium name="DOE Joint Genome Institute"/>
            <person name="Hess J."/>
            <person name="Skrede I."/>
            <person name="Wolfe B."/>
            <person name="LaButti K."/>
            <person name="Ohm R.A."/>
            <person name="Grigoriev I.V."/>
            <person name="Pringle A."/>
        </authorList>
    </citation>
    <scope>NUCLEOTIDE SEQUENCE [LARGE SCALE GENOMIC DNA]</scope>
    <source>
        <strain evidence="7 8">SKay4041</strain>
    </source>
</reference>
<dbReference type="InterPro" id="IPR027443">
    <property type="entry name" value="IPNS-like_sf"/>
</dbReference>
<dbReference type="Pfam" id="PF14226">
    <property type="entry name" value="DIOX_N"/>
    <property type="match status" value="1"/>
</dbReference>
<dbReference type="InterPro" id="IPR026992">
    <property type="entry name" value="DIOX_N"/>
</dbReference>
<dbReference type="OrthoDB" id="288590at2759"/>
<dbReference type="GO" id="GO:0016491">
    <property type="term" value="F:oxidoreductase activity"/>
    <property type="evidence" value="ECO:0007669"/>
    <property type="project" value="UniProtKB-KW"/>
</dbReference>
<evidence type="ECO:0000256" key="1">
    <source>
        <dbReference type="ARBA" id="ARBA00008056"/>
    </source>
</evidence>
<dbReference type="PRINTS" id="PR00682">
    <property type="entry name" value="IPNSYNTHASE"/>
</dbReference>
<organism evidence="7 8">
    <name type="scientific">Amanita thiersii Skay4041</name>
    <dbReference type="NCBI Taxonomy" id="703135"/>
    <lineage>
        <taxon>Eukaryota</taxon>
        <taxon>Fungi</taxon>
        <taxon>Dikarya</taxon>
        <taxon>Basidiomycota</taxon>
        <taxon>Agaricomycotina</taxon>
        <taxon>Agaricomycetes</taxon>
        <taxon>Agaricomycetidae</taxon>
        <taxon>Agaricales</taxon>
        <taxon>Pluteineae</taxon>
        <taxon>Amanitaceae</taxon>
        <taxon>Amanita</taxon>
    </lineage>
</organism>
<dbReference type="AlphaFoldDB" id="A0A2A9NV74"/>
<dbReference type="GO" id="GO:0046872">
    <property type="term" value="F:metal ion binding"/>
    <property type="evidence" value="ECO:0007669"/>
    <property type="project" value="UniProtKB-KW"/>
</dbReference>
<sequence length="355" mass="39685">MTLLQDKASSDSQAIAFDSIPVIDLVDIRSSDTNTRQVLANQVRDACINVGFFYVKNHGIPEDVISNALEMSKRFFDLPLESKMKIENKTTANFKGYAPLLSANNDSEGSGDLHEGLQFGWEEIDQSTGPRGEDIDGAMTGANVWPTEIPNFRETVLTYYHAAVQLGKLLFPIFALALELPEDFFEDKVGVQVLFVIDSTWFESSIKTRYSAAIMSLLHYPPQTGHVDDRVIGIGAHTDWECFTILWQEPGIQALQVLNTSNQWVNAPPTEGALVINLGDQFARWTNDVFKSTVHRAINRSGVRRYSVPLFFGTDYNVKLEPIPSCVSSSRPPKYEVITAGEYVKMRFQAAYGQK</sequence>
<evidence type="ECO:0000256" key="5">
    <source>
        <dbReference type="RuleBase" id="RU003682"/>
    </source>
</evidence>
<evidence type="ECO:0000256" key="3">
    <source>
        <dbReference type="ARBA" id="ARBA00023002"/>
    </source>
</evidence>
<name>A0A2A9NV74_9AGAR</name>
<dbReference type="SUPFAM" id="SSF51197">
    <property type="entry name" value="Clavaminate synthase-like"/>
    <property type="match status" value="1"/>
</dbReference>
<dbReference type="EMBL" id="KZ301971">
    <property type="protein sequence ID" value="PFH54008.1"/>
    <property type="molecule type" value="Genomic_DNA"/>
</dbReference>
<dbReference type="Pfam" id="PF03171">
    <property type="entry name" value="2OG-FeII_Oxy"/>
    <property type="match status" value="1"/>
</dbReference>
<dbReference type="PROSITE" id="PS51471">
    <property type="entry name" value="FE2OG_OXY"/>
    <property type="match status" value="1"/>
</dbReference>
<evidence type="ECO:0000256" key="2">
    <source>
        <dbReference type="ARBA" id="ARBA00022723"/>
    </source>
</evidence>
<proteinExistence type="inferred from homology"/>
<accession>A0A2A9NV74</accession>
<evidence type="ECO:0000313" key="7">
    <source>
        <dbReference type="EMBL" id="PFH54008.1"/>
    </source>
</evidence>
<keyword evidence="4 5" id="KW-0408">Iron</keyword>
<gene>
    <name evidence="7" type="ORF">AMATHDRAFT_793</name>
</gene>
<evidence type="ECO:0000313" key="8">
    <source>
        <dbReference type="Proteomes" id="UP000242287"/>
    </source>
</evidence>
<evidence type="ECO:0000259" key="6">
    <source>
        <dbReference type="PROSITE" id="PS51471"/>
    </source>
</evidence>
<dbReference type="STRING" id="703135.A0A2A9NV74"/>
<dbReference type="PANTHER" id="PTHR10209:SF885">
    <property type="entry name" value="2OG-FE(II) OXYGENASE FAMILY, PUTATIVE (AFU_ORTHOLOGUE AFUA_2G00750)-RELATED"/>
    <property type="match status" value="1"/>
</dbReference>
<dbReference type="InterPro" id="IPR005123">
    <property type="entry name" value="Oxoglu/Fe-dep_dioxygenase_dom"/>
</dbReference>
<protein>
    <recommendedName>
        <fullName evidence="6">Fe2OG dioxygenase domain-containing protein</fullName>
    </recommendedName>
</protein>
<comment type="similarity">
    <text evidence="1 5">Belongs to the iron/ascorbate-dependent oxidoreductase family.</text>
</comment>
<keyword evidence="3 5" id="KW-0560">Oxidoreductase</keyword>
<keyword evidence="8" id="KW-1185">Reference proteome</keyword>
<keyword evidence="2 5" id="KW-0479">Metal-binding</keyword>